<dbReference type="Proteomes" id="UP000031938">
    <property type="component" value="Unassembled WGS sequence"/>
</dbReference>
<dbReference type="InterPro" id="IPR003737">
    <property type="entry name" value="GlcNAc_PI_deacetylase-related"/>
</dbReference>
<sequence length="227" mass="25596">MIAKEKHVLVIFPHPDDEAFGVSGTIASHIQANTPVTYACLTLGQMGRNLGNPPFATRESLPLIRKQELLNAAQAMGLTDLRMMGLHDKTIEFENDEKMVKMMRDLIDEVQPSLVITFYPDYSVHPDHEATARAVVRAVGRTPEDVRPKLHCVAFANNTLGALGAPDILHDVSAVKEQKLDAMRAHISQTAWMLEDLEKRLGENEPEAVKWVTTERFYTYRWDQGYK</sequence>
<dbReference type="SUPFAM" id="SSF102588">
    <property type="entry name" value="LmbE-like"/>
    <property type="match status" value="1"/>
</dbReference>
<dbReference type="GO" id="GO:0016811">
    <property type="term" value="F:hydrolase activity, acting on carbon-nitrogen (but not peptide) bonds, in linear amides"/>
    <property type="evidence" value="ECO:0007669"/>
    <property type="project" value="TreeGrafter"/>
</dbReference>
<protein>
    <submittedName>
        <fullName evidence="1">Deacetylase</fullName>
    </submittedName>
</protein>
<dbReference type="InterPro" id="IPR024078">
    <property type="entry name" value="LmbE-like_dom_sf"/>
</dbReference>
<accession>A0A0C2VZ60</accession>
<dbReference type="PANTHER" id="PTHR12993">
    <property type="entry name" value="N-ACETYLGLUCOSAMINYL-PHOSPHATIDYLINOSITOL DE-N-ACETYLASE-RELATED"/>
    <property type="match status" value="1"/>
</dbReference>
<dbReference type="EMBL" id="JXRP01000009">
    <property type="protein sequence ID" value="KIL49671.1"/>
    <property type="molecule type" value="Genomic_DNA"/>
</dbReference>
<dbReference type="PANTHER" id="PTHR12993:SF27">
    <property type="entry name" value="N-ACETYL-ALPHA-D-GLUCOSAMINYL L-MALATE DEACETYLASE 2-RELATED"/>
    <property type="match status" value="1"/>
</dbReference>
<dbReference type="Pfam" id="PF02585">
    <property type="entry name" value="PIG-L"/>
    <property type="match status" value="1"/>
</dbReference>
<dbReference type="PATRIC" id="fig|889306.3.peg.1146"/>
<evidence type="ECO:0000313" key="2">
    <source>
        <dbReference type="Proteomes" id="UP000031938"/>
    </source>
</evidence>
<gene>
    <name evidence="1" type="ORF">KP78_11390</name>
</gene>
<organism evidence="1 2">
    <name type="scientific">Jeotgalibacillus soli</name>
    <dbReference type="NCBI Taxonomy" id="889306"/>
    <lineage>
        <taxon>Bacteria</taxon>
        <taxon>Bacillati</taxon>
        <taxon>Bacillota</taxon>
        <taxon>Bacilli</taxon>
        <taxon>Bacillales</taxon>
        <taxon>Caryophanaceae</taxon>
        <taxon>Jeotgalibacillus</taxon>
    </lineage>
</organism>
<reference evidence="1 2" key="1">
    <citation type="submission" date="2015-01" db="EMBL/GenBank/DDBJ databases">
        <title>Genome sequencing of Jeotgalibacillus soli.</title>
        <authorList>
            <person name="Goh K.M."/>
            <person name="Chan K.-G."/>
            <person name="Yaakop A.S."/>
            <person name="Ee R."/>
            <person name="Gan H.M."/>
            <person name="Chan C.S."/>
        </authorList>
    </citation>
    <scope>NUCLEOTIDE SEQUENCE [LARGE SCALE GENOMIC DNA]</scope>
    <source>
        <strain evidence="1 2">P9</strain>
    </source>
</reference>
<dbReference type="STRING" id="889306.KP78_11390"/>
<dbReference type="NCBIfam" id="TIGR04000">
    <property type="entry name" value="thiol_BshB2"/>
    <property type="match status" value="1"/>
</dbReference>
<proteinExistence type="predicted"/>
<dbReference type="AlphaFoldDB" id="A0A0C2VZ60"/>
<keyword evidence="2" id="KW-1185">Reference proteome</keyword>
<dbReference type="OrthoDB" id="9790023at2"/>
<name>A0A0C2VZ60_9BACL</name>
<evidence type="ECO:0000313" key="1">
    <source>
        <dbReference type="EMBL" id="KIL49671.1"/>
    </source>
</evidence>
<comment type="caution">
    <text evidence="1">The sequence shown here is derived from an EMBL/GenBank/DDBJ whole genome shotgun (WGS) entry which is preliminary data.</text>
</comment>
<dbReference type="RefSeq" id="WP_041086908.1">
    <property type="nucleotide sequence ID" value="NZ_JXRP01000009.1"/>
</dbReference>
<dbReference type="Gene3D" id="3.40.50.10320">
    <property type="entry name" value="LmbE-like"/>
    <property type="match status" value="1"/>
</dbReference>
<dbReference type="InterPro" id="IPR023841">
    <property type="entry name" value="BshB2"/>
</dbReference>